<dbReference type="EMBL" id="CP071091">
    <property type="protein sequence ID" value="QSQ14531.1"/>
    <property type="molecule type" value="Genomic_DNA"/>
</dbReference>
<organism evidence="2 3">
    <name type="scientific">Myxococcus landrumensis</name>
    <dbReference type="NCBI Taxonomy" id="2813577"/>
    <lineage>
        <taxon>Bacteria</taxon>
        <taxon>Pseudomonadati</taxon>
        <taxon>Myxococcota</taxon>
        <taxon>Myxococcia</taxon>
        <taxon>Myxococcales</taxon>
        <taxon>Cystobacterineae</taxon>
        <taxon>Myxococcaceae</taxon>
        <taxon>Myxococcus</taxon>
    </lineage>
</organism>
<reference evidence="2 3" key="1">
    <citation type="submission" date="2021-02" db="EMBL/GenBank/DDBJ databases">
        <title>De Novo genome assembly of isolated myxobacteria.</title>
        <authorList>
            <person name="Stevens D.C."/>
        </authorList>
    </citation>
    <scope>NUCLEOTIDE SEQUENCE [LARGE SCALE GENOMIC DNA]</scope>
    <source>
        <strain evidence="2 3">SCHIC003</strain>
    </source>
</reference>
<evidence type="ECO:0000313" key="3">
    <source>
        <dbReference type="Proteomes" id="UP000663090"/>
    </source>
</evidence>
<protein>
    <recommendedName>
        <fullName evidence="4">Lipoprotein</fullName>
    </recommendedName>
</protein>
<keyword evidence="3" id="KW-1185">Reference proteome</keyword>
<accession>A0ABX7N700</accession>
<feature type="region of interest" description="Disordered" evidence="1">
    <location>
        <begin position="1"/>
        <end position="32"/>
    </location>
</feature>
<gene>
    <name evidence="2" type="ORF">JY572_00065</name>
</gene>
<dbReference type="Proteomes" id="UP000663090">
    <property type="component" value="Chromosome"/>
</dbReference>
<proteinExistence type="predicted"/>
<dbReference type="PANTHER" id="PTHR39335">
    <property type="entry name" value="BLL4220 PROTEIN"/>
    <property type="match status" value="1"/>
</dbReference>
<dbReference type="InterPro" id="IPR005297">
    <property type="entry name" value="Lipoprotein_repeat"/>
</dbReference>
<feature type="region of interest" description="Disordered" evidence="1">
    <location>
        <begin position="64"/>
        <end position="84"/>
    </location>
</feature>
<evidence type="ECO:0000256" key="1">
    <source>
        <dbReference type="SAM" id="MobiDB-lite"/>
    </source>
</evidence>
<sequence>MGVPTNAFSPPIIALGESGSLRSGKRRASSIRTSVQGSSARFVRDDGTKQWAYDDKPLYTFINDKKAGDTTGDGMKDVWHTAKP</sequence>
<name>A0ABX7N700_9BACT</name>
<dbReference type="Pfam" id="PF03640">
    <property type="entry name" value="Lipoprotein_15"/>
    <property type="match status" value="1"/>
</dbReference>
<evidence type="ECO:0000313" key="2">
    <source>
        <dbReference type="EMBL" id="QSQ14531.1"/>
    </source>
</evidence>
<evidence type="ECO:0008006" key="4">
    <source>
        <dbReference type="Google" id="ProtNLM"/>
    </source>
</evidence>
<dbReference type="PANTHER" id="PTHR39335:SF1">
    <property type="entry name" value="BLL4220 PROTEIN"/>
    <property type="match status" value="1"/>
</dbReference>
<dbReference type="RefSeq" id="WP_206716305.1">
    <property type="nucleotide sequence ID" value="NZ_CP071091.1"/>
</dbReference>